<name>A0A7C1FRT3_9CHLR</name>
<dbReference type="GO" id="GO:0046983">
    <property type="term" value="F:protein dimerization activity"/>
    <property type="evidence" value="ECO:0007669"/>
    <property type="project" value="InterPro"/>
</dbReference>
<sequence>MAWIGLAIILLGTSIAAFPIALQRALTICQSADCLTFNVAVINQPTPEEVLVLQQLGLSIGHYAIYQVAFVLLPCLLSFFVSVLLIWRPGQKRMVWFMAFTFLLWSWFFPPDITYQVVPPSWHRFINIFLLAPYYVTWQLMFFLFPDGHFAPRWVAPVALGRVGLIVAGLLFPGSVLDENTWPMWVGVAVNASVICLGVYCQFYKYRHGALQHRRQTRWVVFSLSAVLVPGFLFLGLLSLPAFTQPSLLRLLAYPPFTLVIAGVYLSFAVSILRHRLWDIYIIINRALVYGSLSAVVVGAYIMVVGALSTLLYVHGSLFVSILGTGVVALLLVPLRERLQRTANRLMYGERDDPHAVLSRLGQRLEETLTPDMLLSAIVETVAQALRLPYVAIALKEGEQFKTTAEYSAGQSTERPFIVDEAGALTLPLVHQAETIGQLIVVSRAPGEEFSLADHRLLANIAHQAGMAAQAARLAVDLQHSRKRLITSREEERRRLRRDLHDGLGPTLASHSFQLEEAIELLAGDPDNGVASDPIAAAALLRDLKTQTQVMVADIRRLIYQLRPPALDELGLLGALRIQAVQLTKTNQELHIAVETAPAQLPPLPAAVEVAAYRIVLEALTNVIRHAQARRCRVHLSFIAGQPEMLEVTIMDDGLGLPSRFQAGIGLISMRERAEELGGVCLIDSTATGGTRVIARLPFVSLEAS</sequence>
<dbReference type="InterPro" id="IPR003594">
    <property type="entry name" value="HATPase_dom"/>
</dbReference>
<evidence type="ECO:0000259" key="5">
    <source>
        <dbReference type="SMART" id="SM00387"/>
    </source>
</evidence>
<dbReference type="InterPro" id="IPR050482">
    <property type="entry name" value="Sensor_HK_TwoCompSys"/>
</dbReference>
<dbReference type="GO" id="GO:0000155">
    <property type="term" value="F:phosphorelay sensor kinase activity"/>
    <property type="evidence" value="ECO:0007669"/>
    <property type="project" value="InterPro"/>
</dbReference>
<dbReference type="PANTHER" id="PTHR24421:SF61">
    <property type="entry name" value="OXYGEN SENSOR HISTIDINE KINASE NREB"/>
    <property type="match status" value="1"/>
</dbReference>
<dbReference type="PANTHER" id="PTHR24421">
    <property type="entry name" value="NITRATE/NITRITE SENSOR PROTEIN NARX-RELATED"/>
    <property type="match status" value="1"/>
</dbReference>
<feature type="transmembrane region" description="Helical" evidence="4">
    <location>
        <begin position="252"/>
        <end position="275"/>
    </location>
</feature>
<keyword evidence="4" id="KW-0812">Transmembrane</keyword>
<evidence type="ECO:0000256" key="3">
    <source>
        <dbReference type="ARBA" id="ARBA00023012"/>
    </source>
</evidence>
<keyword evidence="4" id="KW-1133">Transmembrane helix</keyword>
<feature type="transmembrane region" description="Helical" evidence="4">
    <location>
        <begin position="94"/>
        <end position="110"/>
    </location>
</feature>
<feature type="transmembrane region" description="Helical" evidence="4">
    <location>
        <begin position="287"/>
        <end position="308"/>
    </location>
</feature>
<dbReference type="Gene3D" id="3.30.565.10">
    <property type="entry name" value="Histidine kinase-like ATPase, C-terminal domain"/>
    <property type="match status" value="1"/>
</dbReference>
<comment type="caution">
    <text evidence="6">The sequence shown here is derived from an EMBL/GenBank/DDBJ whole genome shotgun (WGS) entry which is preliminary data.</text>
</comment>
<organism evidence="6">
    <name type="scientific">Caldilinea aerophila</name>
    <dbReference type="NCBI Taxonomy" id="133453"/>
    <lineage>
        <taxon>Bacteria</taxon>
        <taxon>Bacillati</taxon>
        <taxon>Chloroflexota</taxon>
        <taxon>Caldilineae</taxon>
        <taxon>Caldilineales</taxon>
        <taxon>Caldilineaceae</taxon>
        <taxon>Caldilinea</taxon>
    </lineage>
</organism>
<keyword evidence="2" id="KW-0418">Kinase</keyword>
<dbReference type="InterPro" id="IPR036890">
    <property type="entry name" value="HATPase_C_sf"/>
</dbReference>
<dbReference type="InterPro" id="IPR029016">
    <property type="entry name" value="GAF-like_dom_sf"/>
</dbReference>
<reference evidence="6" key="1">
    <citation type="journal article" date="2020" name="mSystems">
        <title>Genome- and Community-Level Interaction Insights into Carbon Utilization and Element Cycling Functions of Hydrothermarchaeota in Hydrothermal Sediment.</title>
        <authorList>
            <person name="Zhou Z."/>
            <person name="Liu Y."/>
            <person name="Xu W."/>
            <person name="Pan J."/>
            <person name="Luo Z.H."/>
            <person name="Li M."/>
        </authorList>
    </citation>
    <scope>NUCLEOTIDE SEQUENCE [LARGE SCALE GENOMIC DNA]</scope>
    <source>
        <strain evidence="6">SpSt-289</strain>
    </source>
</reference>
<dbReference type="SUPFAM" id="SSF55874">
    <property type="entry name" value="ATPase domain of HSP90 chaperone/DNA topoisomerase II/histidine kinase"/>
    <property type="match status" value="1"/>
</dbReference>
<dbReference type="AlphaFoldDB" id="A0A7C1FRT3"/>
<dbReference type="Gene3D" id="1.20.5.1930">
    <property type="match status" value="1"/>
</dbReference>
<feature type="transmembrane region" description="Helical" evidence="4">
    <location>
        <begin position="182"/>
        <end position="200"/>
    </location>
</feature>
<proteinExistence type="predicted"/>
<dbReference type="SUPFAM" id="SSF55781">
    <property type="entry name" value="GAF domain-like"/>
    <property type="match status" value="1"/>
</dbReference>
<dbReference type="Pfam" id="PF02518">
    <property type="entry name" value="HATPase_c"/>
    <property type="match status" value="1"/>
</dbReference>
<dbReference type="Pfam" id="PF07730">
    <property type="entry name" value="HisKA_3"/>
    <property type="match status" value="1"/>
</dbReference>
<feature type="transmembrane region" description="Helical" evidence="4">
    <location>
        <begin position="220"/>
        <end position="240"/>
    </location>
</feature>
<feature type="domain" description="Histidine kinase/HSP90-like ATPase" evidence="5">
    <location>
        <begin position="607"/>
        <end position="701"/>
    </location>
</feature>
<evidence type="ECO:0000256" key="4">
    <source>
        <dbReference type="SAM" id="Phobius"/>
    </source>
</evidence>
<keyword evidence="4" id="KW-0472">Membrane</keyword>
<protein>
    <recommendedName>
        <fullName evidence="5">Histidine kinase/HSP90-like ATPase domain-containing protein</fullName>
    </recommendedName>
</protein>
<dbReference type="SMART" id="SM00387">
    <property type="entry name" value="HATPase_c"/>
    <property type="match status" value="1"/>
</dbReference>
<evidence type="ECO:0000313" key="6">
    <source>
        <dbReference type="EMBL" id="HDX33478.1"/>
    </source>
</evidence>
<accession>A0A7C1FRT3</accession>
<dbReference type="EMBL" id="DSMG01000194">
    <property type="protein sequence ID" value="HDX33478.1"/>
    <property type="molecule type" value="Genomic_DNA"/>
</dbReference>
<evidence type="ECO:0000256" key="1">
    <source>
        <dbReference type="ARBA" id="ARBA00022679"/>
    </source>
</evidence>
<feature type="transmembrane region" description="Helical" evidence="4">
    <location>
        <begin position="122"/>
        <end position="145"/>
    </location>
</feature>
<evidence type="ECO:0000256" key="2">
    <source>
        <dbReference type="ARBA" id="ARBA00022777"/>
    </source>
</evidence>
<dbReference type="CDD" id="cd16917">
    <property type="entry name" value="HATPase_UhpB-NarQ-NarX-like"/>
    <property type="match status" value="1"/>
</dbReference>
<feature type="transmembrane region" description="Helical" evidence="4">
    <location>
        <begin position="314"/>
        <end position="335"/>
    </location>
</feature>
<dbReference type="InterPro" id="IPR011712">
    <property type="entry name" value="Sig_transdc_His_kin_sub3_dim/P"/>
</dbReference>
<dbReference type="GO" id="GO:0016020">
    <property type="term" value="C:membrane"/>
    <property type="evidence" value="ECO:0007669"/>
    <property type="project" value="InterPro"/>
</dbReference>
<dbReference type="Gene3D" id="3.30.450.40">
    <property type="match status" value="1"/>
</dbReference>
<keyword evidence="1" id="KW-0808">Transferase</keyword>
<keyword evidence="3" id="KW-0902">Two-component regulatory system</keyword>
<feature type="transmembrane region" description="Helical" evidence="4">
    <location>
        <begin position="63"/>
        <end position="87"/>
    </location>
</feature>
<gene>
    <name evidence="6" type="ORF">ENQ20_18635</name>
</gene>
<feature type="transmembrane region" description="Helical" evidence="4">
    <location>
        <begin position="154"/>
        <end position="176"/>
    </location>
</feature>